<dbReference type="InterPro" id="IPR039657">
    <property type="entry name" value="Dimethylallyltransferase"/>
</dbReference>
<dbReference type="GO" id="GO:0005524">
    <property type="term" value="F:ATP binding"/>
    <property type="evidence" value="ECO:0007669"/>
    <property type="project" value="UniProtKB-KW"/>
</dbReference>
<evidence type="ECO:0000256" key="5">
    <source>
        <dbReference type="RuleBase" id="RU003783"/>
    </source>
</evidence>
<dbReference type="NCBIfam" id="TIGR00174">
    <property type="entry name" value="miaA"/>
    <property type="match status" value="1"/>
</dbReference>
<evidence type="ECO:0000256" key="3">
    <source>
        <dbReference type="ARBA" id="ARBA00022741"/>
    </source>
</evidence>
<dbReference type="AlphaFoldDB" id="A0A9P5TPU4"/>
<dbReference type="OrthoDB" id="775260at2759"/>
<dbReference type="HAMAP" id="MF_00185">
    <property type="entry name" value="IPP_trans"/>
    <property type="match status" value="1"/>
</dbReference>
<keyword evidence="2 6" id="KW-0808">Transferase</keyword>
<dbReference type="Proteomes" id="UP000724874">
    <property type="component" value="Unassembled WGS sequence"/>
</dbReference>
<accession>A0A9P5TPU4</accession>
<sequence>MALSFRPLVAICGTTGVGKSKLAIELALHINNSNAKYPWRCAKVINADSMQVYNGLDVITNKVPEQERHGIPHLLMDFKRPGEQYVVGEWVQDAIKLIDEMHENNELPIVVGGTSYWMQHLIFPNRLVSKQPSLYPSSPAWSEELKASISSLSPELLSLFENLPVEAPSAKLDPDHAFKLHSILSILDSSVSQRWHWKDTRKVLRNLKIIKESGKRPSEILLEQSTTHTDIKTRFHTVCFWLYAESAELGGRLDARVDDMISQGLIDEVRRLRQLANAKASDPLETHRTISVMDYTLGIYQSIGYKEFCTYLDAPSDSSFKEAQERMKISTRQYAKRQISWIRNKLIPAVEEANLGGDDLPFYLLDATVLGDDWSRNVQMPATEILAAFLVRDGSPLPHPKSLSVSASKMLSTERKDIKPTSVLEVRKRQVCSICTVQEDRPVMIEEGSEWELHQKSRAHRRLAGRVARQKREFCTLQSESKERSGR</sequence>
<dbReference type="InterPro" id="IPR027417">
    <property type="entry name" value="P-loop_NTPase"/>
</dbReference>
<dbReference type="GO" id="GO:0006400">
    <property type="term" value="P:tRNA modification"/>
    <property type="evidence" value="ECO:0007669"/>
    <property type="project" value="TreeGrafter"/>
</dbReference>
<organism evidence="7 8">
    <name type="scientific">Gymnopilus junonius</name>
    <name type="common">Spectacular rustgill mushroom</name>
    <name type="synonym">Gymnopilus spectabilis subsp. junonius</name>
    <dbReference type="NCBI Taxonomy" id="109634"/>
    <lineage>
        <taxon>Eukaryota</taxon>
        <taxon>Fungi</taxon>
        <taxon>Dikarya</taxon>
        <taxon>Basidiomycota</taxon>
        <taxon>Agaricomycotina</taxon>
        <taxon>Agaricomycetes</taxon>
        <taxon>Agaricomycetidae</taxon>
        <taxon>Agaricales</taxon>
        <taxon>Agaricineae</taxon>
        <taxon>Hymenogastraceae</taxon>
        <taxon>Gymnopilus</taxon>
    </lineage>
</organism>
<evidence type="ECO:0000313" key="7">
    <source>
        <dbReference type="EMBL" id="KAF8906021.1"/>
    </source>
</evidence>
<gene>
    <name evidence="7" type="ORF">CPB84DRAFT_1676108</name>
</gene>
<dbReference type="PANTHER" id="PTHR11088">
    <property type="entry name" value="TRNA DIMETHYLALLYLTRANSFERASE"/>
    <property type="match status" value="1"/>
</dbReference>
<keyword evidence="3 6" id="KW-0547">Nucleotide-binding</keyword>
<evidence type="ECO:0000256" key="4">
    <source>
        <dbReference type="ARBA" id="ARBA00022840"/>
    </source>
</evidence>
<comment type="catalytic activity">
    <reaction evidence="5">
        <text>adenosine(37) in tRNA + dimethylallyl diphosphate = N(6)-dimethylallyladenosine(37) in tRNA + diphosphate</text>
        <dbReference type="Rhea" id="RHEA:26482"/>
        <dbReference type="Rhea" id="RHEA-COMP:10162"/>
        <dbReference type="Rhea" id="RHEA-COMP:10375"/>
        <dbReference type="ChEBI" id="CHEBI:33019"/>
        <dbReference type="ChEBI" id="CHEBI:57623"/>
        <dbReference type="ChEBI" id="CHEBI:74411"/>
        <dbReference type="ChEBI" id="CHEBI:74415"/>
        <dbReference type="EC" id="2.5.1.75"/>
    </reaction>
</comment>
<dbReference type="Gene3D" id="3.30.160.60">
    <property type="entry name" value="Classic Zinc Finger"/>
    <property type="match status" value="1"/>
</dbReference>
<dbReference type="EMBL" id="JADNYJ010000020">
    <property type="protein sequence ID" value="KAF8906021.1"/>
    <property type="molecule type" value="Genomic_DNA"/>
</dbReference>
<evidence type="ECO:0000256" key="2">
    <source>
        <dbReference type="ARBA" id="ARBA00022679"/>
    </source>
</evidence>
<keyword evidence="4 6" id="KW-0067">ATP-binding</keyword>
<comment type="similarity">
    <text evidence="1 6">Belongs to the IPP transferase family.</text>
</comment>
<keyword evidence="8" id="KW-1185">Reference proteome</keyword>
<evidence type="ECO:0000313" key="8">
    <source>
        <dbReference type="Proteomes" id="UP000724874"/>
    </source>
</evidence>
<evidence type="ECO:0000256" key="1">
    <source>
        <dbReference type="ARBA" id="ARBA00005842"/>
    </source>
</evidence>
<reference evidence="7" key="1">
    <citation type="submission" date="2020-11" db="EMBL/GenBank/DDBJ databases">
        <authorList>
            <consortium name="DOE Joint Genome Institute"/>
            <person name="Ahrendt S."/>
            <person name="Riley R."/>
            <person name="Andreopoulos W."/>
            <person name="LaButti K."/>
            <person name="Pangilinan J."/>
            <person name="Ruiz-duenas F.J."/>
            <person name="Barrasa J.M."/>
            <person name="Sanchez-Garcia M."/>
            <person name="Camarero S."/>
            <person name="Miyauchi S."/>
            <person name="Serrano A."/>
            <person name="Linde D."/>
            <person name="Babiker R."/>
            <person name="Drula E."/>
            <person name="Ayuso-Fernandez I."/>
            <person name="Pacheco R."/>
            <person name="Padilla G."/>
            <person name="Ferreira P."/>
            <person name="Barriuso J."/>
            <person name="Kellner H."/>
            <person name="Castanera R."/>
            <person name="Alfaro M."/>
            <person name="Ramirez L."/>
            <person name="Pisabarro A.G."/>
            <person name="Kuo A."/>
            <person name="Tritt A."/>
            <person name="Lipzen A."/>
            <person name="He G."/>
            <person name="Yan M."/>
            <person name="Ng V."/>
            <person name="Cullen D."/>
            <person name="Martin F."/>
            <person name="Rosso M.-N."/>
            <person name="Henrissat B."/>
            <person name="Hibbett D."/>
            <person name="Martinez A.T."/>
            <person name="Grigoriev I.V."/>
        </authorList>
    </citation>
    <scope>NUCLEOTIDE SEQUENCE</scope>
    <source>
        <strain evidence="7">AH 44721</strain>
    </source>
</reference>
<dbReference type="InterPro" id="IPR018022">
    <property type="entry name" value="IPT"/>
</dbReference>
<keyword evidence="5" id="KW-0819">tRNA processing</keyword>
<dbReference type="EC" id="2.5.1.75" evidence="5"/>
<evidence type="ECO:0000256" key="6">
    <source>
        <dbReference type="RuleBase" id="RU003785"/>
    </source>
</evidence>
<dbReference type="Pfam" id="PF01715">
    <property type="entry name" value="IPPT"/>
    <property type="match status" value="1"/>
</dbReference>
<dbReference type="PANTHER" id="PTHR11088:SF89">
    <property type="entry name" value="TRNA DIMETHYLALLYLTRANSFERASE"/>
    <property type="match status" value="1"/>
</dbReference>
<name>A0A9P5TPU4_GYMJU</name>
<proteinExistence type="inferred from homology"/>
<comment type="caution">
    <text evidence="7">The sequence shown here is derived from an EMBL/GenBank/DDBJ whole genome shotgun (WGS) entry which is preliminary data.</text>
</comment>
<dbReference type="Gene3D" id="3.40.50.300">
    <property type="entry name" value="P-loop containing nucleotide triphosphate hydrolases"/>
    <property type="match status" value="1"/>
</dbReference>
<protein>
    <recommendedName>
        <fullName evidence="5">tRNA dimethylallyltransferase</fullName>
        <ecNumber evidence="5">2.5.1.75</ecNumber>
    </recommendedName>
</protein>
<dbReference type="GO" id="GO:0052381">
    <property type="term" value="F:tRNA dimethylallyltransferase activity"/>
    <property type="evidence" value="ECO:0007669"/>
    <property type="project" value="UniProtKB-EC"/>
</dbReference>
<dbReference type="GO" id="GO:0005739">
    <property type="term" value="C:mitochondrion"/>
    <property type="evidence" value="ECO:0007669"/>
    <property type="project" value="TreeGrafter"/>
</dbReference>
<dbReference type="Gene3D" id="1.10.20.140">
    <property type="match status" value="1"/>
</dbReference>
<dbReference type="SUPFAM" id="SSF52540">
    <property type="entry name" value="P-loop containing nucleoside triphosphate hydrolases"/>
    <property type="match status" value="1"/>
</dbReference>